<keyword evidence="4" id="KW-0808">Transferase</keyword>
<dbReference type="CDD" id="cd01169">
    <property type="entry name" value="HMPP_kinase"/>
    <property type="match status" value="1"/>
</dbReference>
<evidence type="ECO:0000256" key="2">
    <source>
        <dbReference type="ARBA" id="ARBA00012135"/>
    </source>
</evidence>
<evidence type="ECO:0000256" key="1">
    <source>
        <dbReference type="ARBA" id="ARBA00004948"/>
    </source>
</evidence>
<protein>
    <recommendedName>
        <fullName evidence="2">hydroxymethylpyrimidine kinase</fullName>
        <ecNumber evidence="2">2.7.1.49</ecNumber>
    </recommendedName>
</protein>
<dbReference type="RefSeq" id="WP_378320668.1">
    <property type="nucleotide sequence ID" value="NZ_JBHUHY010000013.1"/>
</dbReference>
<dbReference type="InterPro" id="IPR013749">
    <property type="entry name" value="PM/HMP-P_kinase-1"/>
</dbReference>
<accession>A0ABW5B0J4</accession>
<dbReference type="EC" id="2.7.1.49" evidence="2"/>
<organism evidence="4 5">
    <name type="scientific">Aquimarina celericrescens</name>
    <dbReference type="NCBI Taxonomy" id="1964542"/>
    <lineage>
        <taxon>Bacteria</taxon>
        <taxon>Pseudomonadati</taxon>
        <taxon>Bacteroidota</taxon>
        <taxon>Flavobacteriia</taxon>
        <taxon>Flavobacteriales</taxon>
        <taxon>Flavobacteriaceae</taxon>
        <taxon>Aquimarina</taxon>
    </lineage>
</organism>
<gene>
    <name evidence="4" type="ORF">ACFSJT_12740</name>
</gene>
<dbReference type="InterPro" id="IPR004399">
    <property type="entry name" value="HMP/HMP-P_kinase_dom"/>
</dbReference>
<evidence type="ECO:0000313" key="5">
    <source>
        <dbReference type="Proteomes" id="UP001597344"/>
    </source>
</evidence>
<reference evidence="5" key="1">
    <citation type="journal article" date="2019" name="Int. J. Syst. Evol. Microbiol.">
        <title>The Global Catalogue of Microorganisms (GCM) 10K type strain sequencing project: providing services to taxonomists for standard genome sequencing and annotation.</title>
        <authorList>
            <consortium name="The Broad Institute Genomics Platform"/>
            <consortium name="The Broad Institute Genome Sequencing Center for Infectious Disease"/>
            <person name="Wu L."/>
            <person name="Ma J."/>
        </authorList>
    </citation>
    <scope>NUCLEOTIDE SEQUENCE [LARGE SCALE GENOMIC DNA]</scope>
    <source>
        <strain evidence="5">DT92</strain>
    </source>
</reference>
<keyword evidence="5" id="KW-1185">Reference proteome</keyword>
<name>A0ABW5B0J4_9FLAO</name>
<dbReference type="PANTHER" id="PTHR20858:SF17">
    <property type="entry name" value="HYDROXYMETHYLPYRIMIDINE_PHOSPHOMETHYLPYRIMIDINE KINASE THI20-RELATED"/>
    <property type="match status" value="1"/>
</dbReference>
<comment type="caution">
    <text evidence="4">The sequence shown here is derived from an EMBL/GenBank/DDBJ whole genome shotgun (WGS) entry which is preliminary data.</text>
</comment>
<dbReference type="SUPFAM" id="SSF53613">
    <property type="entry name" value="Ribokinase-like"/>
    <property type="match status" value="1"/>
</dbReference>
<evidence type="ECO:0000313" key="4">
    <source>
        <dbReference type="EMBL" id="MFD2187661.1"/>
    </source>
</evidence>
<dbReference type="Proteomes" id="UP001597344">
    <property type="component" value="Unassembled WGS sequence"/>
</dbReference>
<dbReference type="GO" id="GO:0016301">
    <property type="term" value="F:kinase activity"/>
    <property type="evidence" value="ECO:0007669"/>
    <property type="project" value="UniProtKB-KW"/>
</dbReference>
<keyword evidence="4" id="KW-0418">Kinase</keyword>
<sequence>MKNHPYVLTIAGFDPSGGAGITADVKTFEALKVYGLSVCTANTIQNDIDFKACFWIDIDVIKKQIEVLCNRFKITHVKIGIVQHWKILNEIIDILIEKNKEIKIILDPIIRSSTHFSFQEISPKPESVHQLDKVLDKIYLLTPNYQEIEKLYVDKSIQETIDHIKKKTNILLKGGHRTDVIGKDELFMKNGSHFTLNPKRQNIYEKHGSGCVLSSAITANLALGFPLLKSCYRAKKYTENFLGSNKSLLGYHSM</sequence>
<evidence type="ECO:0000259" key="3">
    <source>
        <dbReference type="Pfam" id="PF08543"/>
    </source>
</evidence>
<dbReference type="InterPro" id="IPR029056">
    <property type="entry name" value="Ribokinase-like"/>
</dbReference>
<proteinExistence type="predicted"/>
<dbReference type="EMBL" id="JBHUHY010000013">
    <property type="protein sequence ID" value="MFD2187661.1"/>
    <property type="molecule type" value="Genomic_DNA"/>
</dbReference>
<dbReference type="Pfam" id="PF08543">
    <property type="entry name" value="Phos_pyr_kin"/>
    <property type="match status" value="1"/>
</dbReference>
<comment type="pathway">
    <text evidence="1">Cofactor biosynthesis; thiamine diphosphate biosynthesis.</text>
</comment>
<feature type="domain" description="Pyridoxamine kinase/Phosphomethylpyrimidine kinase" evidence="3">
    <location>
        <begin position="14"/>
        <end position="243"/>
    </location>
</feature>
<dbReference type="Gene3D" id="3.40.1190.20">
    <property type="match status" value="1"/>
</dbReference>
<dbReference type="PANTHER" id="PTHR20858">
    <property type="entry name" value="PHOSPHOMETHYLPYRIMIDINE KINASE"/>
    <property type="match status" value="1"/>
</dbReference>